<comment type="caution">
    <text evidence="2">The sequence shown here is derived from an EMBL/GenBank/DDBJ whole genome shotgun (WGS) entry which is preliminary data.</text>
</comment>
<evidence type="ECO:0000259" key="1">
    <source>
        <dbReference type="Pfam" id="PF13586"/>
    </source>
</evidence>
<protein>
    <submittedName>
        <fullName evidence="2">Transposase</fullName>
    </submittedName>
</protein>
<name>A0A840E859_9BACT</name>
<dbReference type="EMBL" id="JACIFF010000001">
    <property type="protein sequence ID" value="MBB4077979.1"/>
    <property type="molecule type" value="Genomic_DNA"/>
</dbReference>
<dbReference type="Pfam" id="PF13586">
    <property type="entry name" value="DDE_Tnp_1_2"/>
    <property type="match status" value="1"/>
</dbReference>
<gene>
    <name evidence="2" type="ORF">GGR28_000580</name>
</gene>
<dbReference type="RefSeq" id="WP_183494214.1">
    <property type="nucleotide sequence ID" value="NZ_JACIFF010000001.1"/>
</dbReference>
<keyword evidence="3" id="KW-1185">Reference proteome</keyword>
<feature type="domain" description="Transposase DDE" evidence="1">
    <location>
        <begin position="20"/>
        <end position="63"/>
    </location>
</feature>
<sequence length="77" mass="8870">MLSTIMSTSSFECPVRDPAQRGFVVEAQLWVVERTFGWSNRYRRIIKDYERTEENSTGFVLLANMQLVLLSIANLSP</sequence>
<proteinExistence type="predicted"/>
<evidence type="ECO:0000313" key="3">
    <source>
        <dbReference type="Proteomes" id="UP000576209"/>
    </source>
</evidence>
<dbReference type="InterPro" id="IPR025668">
    <property type="entry name" value="Tnp_DDE_dom"/>
</dbReference>
<dbReference type="PANTHER" id="PTHR30007:SF0">
    <property type="entry name" value="TRANSPOSASE"/>
    <property type="match status" value="1"/>
</dbReference>
<dbReference type="PANTHER" id="PTHR30007">
    <property type="entry name" value="PHP DOMAIN PROTEIN"/>
    <property type="match status" value="1"/>
</dbReference>
<dbReference type="AlphaFoldDB" id="A0A840E859"/>
<organism evidence="2 3">
    <name type="scientific">Neolewinella aquimaris</name>
    <dbReference type="NCBI Taxonomy" id="1835722"/>
    <lineage>
        <taxon>Bacteria</taxon>
        <taxon>Pseudomonadati</taxon>
        <taxon>Bacteroidota</taxon>
        <taxon>Saprospiria</taxon>
        <taxon>Saprospirales</taxon>
        <taxon>Lewinellaceae</taxon>
        <taxon>Neolewinella</taxon>
    </lineage>
</organism>
<evidence type="ECO:0000313" key="2">
    <source>
        <dbReference type="EMBL" id="MBB4077979.1"/>
    </source>
</evidence>
<dbReference type="Proteomes" id="UP000576209">
    <property type="component" value="Unassembled WGS sequence"/>
</dbReference>
<accession>A0A840E859</accession>
<reference evidence="2 3" key="1">
    <citation type="submission" date="2020-08" db="EMBL/GenBank/DDBJ databases">
        <title>Genomic Encyclopedia of Type Strains, Phase IV (KMG-IV): sequencing the most valuable type-strain genomes for metagenomic binning, comparative biology and taxonomic classification.</title>
        <authorList>
            <person name="Goeker M."/>
        </authorList>
    </citation>
    <scope>NUCLEOTIDE SEQUENCE [LARGE SCALE GENOMIC DNA]</scope>
    <source>
        <strain evidence="2 3">DSM 105137</strain>
    </source>
</reference>